<dbReference type="InterPro" id="IPR015917">
    <property type="entry name" value="Pept_C14A"/>
</dbReference>
<keyword evidence="2" id="KW-0053">Apoptosis</keyword>
<dbReference type="Gene3D" id="1.10.533.10">
    <property type="entry name" value="Death Domain, Fas"/>
    <property type="match status" value="2"/>
</dbReference>
<accession>A0AAY4ARS3</accession>
<organism evidence="6 7">
    <name type="scientific">Denticeps clupeoides</name>
    <name type="common">denticle herring</name>
    <dbReference type="NCBI Taxonomy" id="299321"/>
    <lineage>
        <taxon>Eukaryota</taxon>
        <taxon>Metazoa</taxon>
        <taxon>Chordata</taxon>
        <taxon>Craniata</taxon>
        <taxon>Vertebrata</taxon>
        <taxon>Euteleostomi</taxon>
        <taxon>Actinopterygii</taxon>
        <taxon>Neopterygii</taxon>
        <taxon>Teleostei</taxon>
        <taxon>Clupei</taxon>
        <taxon>Clupeiformes</taxon>
        <taxon>Denticipitoidei</taxon>
        <taxon>Denticipitidae</taxon>
        <taxon>Denticeps</taxon>
    </lineage>
</organism>
<dbReference type="FunFam" id="1.10.533.10:FF:000016">
    <property type="entry name" value="CASP8 and FADD-like apoptosis regulator"/>
    <property type="match status" value="1"/>
</dbReference>
<dbReference type="GO" id="GO:0042981">
    <property type="term" value="P:regulation of apoptotic process"/>
    <property type="evidence" value="ECO:0007669"/>
    <property type="project" value="InterPro"/>
</dbReference>
<protein>
    <recommendedName>
        <fullName evidence="8">CASP8 and FADD-like apoptosis regulator</fullName>
    </recommendedName>
</protein>
<reference evidence="6 7" key="1">
    <citation type="submission" date="2020-06" db="EMBL/GenBank/DDBJ databases">
        <authorList>
            <consortium name="Wellcome Sanger Institute Data Sharing"/>
        </authorList>
    </citation>
    <scope>NUCLEOTIDE SEQUENCE [LARGE SCALE GENOMIC DNA]</scope>
</reference>
<gene>
    <name evidence="6" type="primary">cflara</name>
</gene>
<dbReference type="PROSITE" id="PS50208">
    <property type="entry name" value="CASPASE_P20"/>
    <property type="match status" value="1"/>
</dbReference>
<dbReference type="GO" id="GO:0006915">
    <property type="term" value="P:apoptotic process"/>
    <property type="evidence" value="ECO:0007669"/>
    <property type="project" value="UniProtKB-KW"/>
</dbReference>
<proteinExistence type="inferred from homology"/>
<dbReference type="PRINTS" id="PR00376">
    <property type="entry name" value="IL1BCENZYME"/>
</dbReference>
<feature type="domain" description="DED" evidence="4">
    <location>
        <begin position="101"/>
        <end position="179"/>
    </location>
</feature>
<evidence type="ECO:0008006" key="8">
    <source>
        <dbReference type="Google" id="ProtNLM"/>
    </source>
</evidence>
<dbReference type="GeneID" id="114790469"/>
<dbReference type="InterPro" id="IPR001309">
    <property type="entry name" value="Pept_C14_p20"/>
</dbReference>
<dbReference type="InterPro" id="IPR001875">
    <property type="entry name" value="DED_dom"/>
</dbReference>
<dbReference type="PANTHER" id="PTHR48169">
    <property type="entry name" value="DED DOMAIN-CONTAINING PROTEIN"/>
    <property type="match status" value="1"/>
</dbReference>
<dbReference type="Pfam" id="PF01335">
    <property type="entry name" value="DED"/>
    <property type="match status" value="1"/>
</dbReference>
<keyword evidence="7" id="KW-1185">Reference proteome</keyword>
<dbReference type="PANTHER" id="PTHR48169:SF3">
    <property type="entry name" value="CASP8 AND FADD LIKE APOPTOSIS REGULATOR"/>
    <property type="match status" value="1"/>
</dbReference>
<dbReference type="Pfam" id="PF00656">
    <property type="entry name" value="Peptidase_C14"/>
    <property type="match status" value="1"/>
</dbReference>
<dbReference type="SMART" id="SM00031">
    <property type="entry name" value="DED"/>
    <property type="match status" value="2"/>
</dbReference>
<reference evidence="6" key="2">
    <citation type="submission" date="2025-08" db="UniProtKB">
        <authorList>
            <consortium name="Ensembl"/>
        </authorList>
    </citation>
    <scope>IDENTIFICATION</scope>
</reference>
<dbReference type="Proteomes" id="UP000694580">
    <property type="component" value="Chromosome 5"/>
</dbReference>
<dbReference type="GO" id="GO:0004197">
    <property type="term" value="F:cysteine-type endopeptidase activity"/>
    <property type="evidence" value="ECO:0007669"/>
    <property type="project" value="InterPro"/>
</dbReference>
<dbReference type="Gene3D" id="3.40.50.1460">
    <property type="match status" value="1"/>
</dbReference>
<dbReference type="RefSeq" id="XP_028836391.1">
    <property type="nucleotide sequence ID" value="XM_028980558.1"/>
</dbReference>
<dbReference type="GO" id="GO:0006508">
    <property type="term" value="P:proteolysis"/>
    <property type="evidence" value="ECO:0007669"/>
    <property type="project" value="InterPro"/>
</dbReference>
<evidence type="ECO:0000259" key="4">
    <source>
        <dbReference type="PROSITE" id="PS50168"/>
    </source>
</evidence>
<dbReference type="InterPro" id="IPR011600">
    <property type="entry name" value="Pept_C14_caspase"/>
</dbReference>
<dbReference type="SUPFAM" id="SSF52129">
    <property type="entry name" value="Caspase-like"/>
    <property type="match status" value="1"/>
</dbReference>
<dbReference type="SUPFAM" id="SSF47986">
    <property type="entry name" value="DEATH domain"/>
    <property type="match status" value="1"/>
</dbReference>
<evidence type="ECO:0000256" key="1">
    <source>
        <dbReference type="ARBA" id="ARBA00010134"/>
    </source>
</evidence>
<evidence type="ECO:0000256" key="2">
    <source>
        <dbReference type="ARBA" id="ARBA00022703"/>
    </source>
</evidence>
<dbReference type="InterPro" id="IPR029030">
    <property type="entry name" value="Caspase-like_dom_sf"/>
</dbReference>
<dbReference type="GeneTree" id="ENSGT00530000064199"/>
<keyword evidence="3" id="KW-0677">Repeat</keyword>
<evidence type="ECO:0000256" key="3">
    <source>
        <dbReference type="ARBA" id="ARBA00022737"/>
    </source>
</evidence>
<evidence type="ECO:0000313" key="6">
    <source>
        <dbReference type="Ensembl" id="ENSDCDP00010011523.1"/>
    </source>
</evidence>
<dbReference type="AlphaFoldDB" id="A0AAY4ARS3"/>
<sequence length="465" mass="52292">MMDDYGLSLTVNRLADCLDKKDVRMMTYLCSGLLTQGCVEDLRGALMSLGQNAGASHGREAPQVLMELVYHLKRFDILKKVLGTSKQEVEQMLRHGCVLSDYRVFIVDLSEDLGKEDLRSLIFLLHDRLPHGKLDEATSFLDLVAELEKLDEVSGENLDLVVQCFRSIQRQDLVKRIQKFQSGGSPGNCPEPHSLRPRTLRPPCTCASRPVACTSQLVPASRELKMAVSETGALHHQASEAYCMETIPCGVCVIIDSVGCDGEMLKQTFEALGFKVILHSWLGQDEICSVLRETARSQELQAISAFSCCILSRGSETHVHGTDSQGPGLQLEFVKQLFACQQLVGKPKLFFTQIYNVRLEDEQYETDGQWQRSRELQEDAVMTIPAAADVLWSVCSMDSRVLERSGHQSVYLRALRSALLKSRPRRIHLLDTLTEVNRVVYDHNRTSPDRCFVNFGHTLRKTLYL</sequence>
<dbReference type="Ensembl" id="ENSDCDT00010012049.1">
    <property type="protein sequence ID" value="ENSDCDP00010011523.1"/>
    <property type="gene ID" value="ENSDCDG00010005113.1"/>
</dbReference>
<feature type="domain" description="DED" evidence="4">
    <location>
        <begin position="6"/>
        <end position="83"/>
    </location>
</feature>
<dbReference type="GO" id="GO:0005737">
    <property type="term" value="C:cytoplasm"/>
    <property type="evidence" value="ECO:0007669"/>
    <property type="project" value="UniProtKB-ARBA"/>
</dbReference>
<comment type="similarity">
    <text evidence="1">Belongs to the peptidase C14A family.</text>
</comment>
<feature type="domain" description="Caspase family p20" evidence="5">
    <location>
        <begin position="260"/>
        <end position="353"/>
    </location>
</feature>
<dbReference type="InterPro" id="IPR011029">
    <property type="entry name" value="DEATH-like_dom_sf"/>
</dbReference>
<dbReference type="SMART" id="SM00115">
    <property type="entry name" value="CASc"/>
    <property type="match status" value="1"/>
</dbReference>
<evidence type="ECO:0000259" key="5">
    <source>
        <dbReference type="PROSITE" id="PS50208"/>
    </source>
</evidence>
<evidence type="ECO:0000313" key="7">
    <source>
        <dbReference type="Proteomes" id="UP000694580"/>
    </source>
</evidence>
<reference evidence="6" key="3">
    <citation type="submission" date="2025-09" db="UniProtKB">
        <authorList>
            <consortium name="Ensembl"/>
        </authorList>
    </citation>
    <scope>IDENTIFICATION</scope>
</reference>
<dbReference type="PROSITE" id="PS50168">
    <property type="entry name" value="DED"/>
    <property type="match status" value="2"/>
</dbReference>
<name>A0AAY4ARS3_9TELE</name>